<protein>
    <submittedName>
        <fullName evidence="1">Uncharacterized protein</fullName>
    </submittedName>
</protein>
<evidence type="ECO:0000313" key="1">
    <source>
        <dbReference type="EMBL" id="KKL63731.1"/>
    </source>
</evidence>
<proteinExistence type="predicted"/>
<dbReference type="AlphaFoldDB" id="A0A0F9EBX2"/>
<dbReference type="Gene3D" id="2.60.120.260">
    <property type="entry name" value="Galactose-binding domain-like"/>
    <property type="match status" value="1"/>
</dbReference>
<accession>A0A0F9EBX2</accession>
<name>A0A0F9EBX2_9ZZZZ</name>
<feature type="non-terminal residue" evidence="1">
    <location>
        <position position="403"/>
    </location>
</feature>
<organism evidence="1">
    <name type="scientific">marine sediment metagenome</name>
    <dbReference type="NCBI Taxonomy" id="412755"/>
    <lineage>
        <taxon>unclassified sequences</taxon>
        <taxon>metagenomes</taxon>
        <taxon>ecological metagenomes</taxon>
    </lineage>
</organism>
<gene>
    <name evidence="1" type="ORF">LCGC14_2172180</name>
</gene>
<dbReference type="EMBL" id="LAZR01028063">
    <property type="protein sequence ID" value="KKL63731.1"/>
    <property type="molecule type" value="Genomic_DNA"/>
</dbReference>
<sequence length="403" mass="43854">MTMTSGPLRSLLAILVCAGPPALAAGPPAAEGTLAVLHRASPWRVMYSWARPMVQTDAGPRPRVMKRFREATDPDVANFDFMTQYPPAGWTAPGFDDTAWGRRHFFLRYWNGETDGRARSGSPSRFLGQISLRGRFKVTDPAKVKGLKLMLEYRGGVAVYVNGKPLARGHLPISDRQAGLPAGKLKGGELAEPYPEEATFKQAGKVWSWYRDREVFAEKLEPLRVRRLANVAVPTDMLRPGVNVLAIEIHTAPYAAGFARPRTRPNWSPCGLVDVRLTAADGEGIEPNVTRPSGVQVWTTNIIEMVHDIDWSDPLQRPDPIRLAGPRNGCYTGRAVVSSDKPLKGLTAAMSDLAGGSGAKIPASAVRVSYGVFERRGGIYSDIYGVARDDGMDDAPPKLAPVS</sequence>
<comment type="caution">
    <text evidence="1">The sequence shown here is derived from an EMBL/GenBank/DDBJ whole genome shotgun (WGS) entry which is preliminary data.</text>
</comment>
<reference evidence="1" key="1">
    <citation type="journal article" date="2015" name="Nature">
        <title>Complex archaea that bridge the gap between prokaryotes and eukaryotes.</title>
        <authorList>
            <person name="Spang A."/>
            <person name="Saw J.H."/>
            <person name="Jorgensen S.L."/>
            <person name="Zaremba-Niedzwiedzka K."/>
            <person name="Martijn J."/>
            <person name="Lind A.E."/>
            <person name="van Eijk R."/>
            <person name="Schleper C."/>
            <person name="Guy L."/>
            <person name="Ettema T.J."/>
        </authorList>
    </citation>
    <scope>NUCLEOTIDE SEQUENCE</scope>
</reference>